<dbReference type="GO" id="GO:0005634">
    <property type="term" value="C:nucleus"/>
    <property type="evidence" value="ECO:0007669"/>
    <property type="project" value="UniProtKB-SubCell"/>
</dbReference>
<evidence type="ECO:0000313" key="13">
    <source>
        <dbReference type="Proteomes" id="UP000886520"/>
    </source>
</evidence>
<dbReference type="GO" id="GO:0003723">
    <property type="term" value="F:RNA binding"/>
    <property type="evidence" value="ECO:0007669"/>
    <property type="project" value="UniProtKB-KW"/>
</dbReference>
<keyword evidence="5" id="KW-0808">Transferase</keyword>
<dbReference type="CDD" id="cd02440">
    <property type="entry name" value="AdoMet_MTases"/>
    <property type="match status" value="1"/>
</dbReference>
<dbReference type="OrthoDB" id="1921777at2759"/>
<dbReference type="Gene3D" id="3.40.50.150">
    <property type="entry name" value="Vaccinia Virus protein VP39"/>
    <property type="match status" value="2"/>
</dbReference>
<keyword evidence="6" id="KW-0949">S-adenosyl-L-methionine</keyword>
<comment type="subcellular location">
    <subcellularLocation>
        <location evidence="1">Nucleus</location>
    </subcellularLocation>
</comment>
<comment type="caution">
    <text evidence="12">The sequence shown here is derived from an EMBL/GenBank/DDBJ whole genome shotgun (WGS) entry which is preliminary data.</text>
</comment>
<evidence type="ECO:0000256" key="4">
    <source>
        <dbReference type="ARBA" id="ARBA00022664"/>
    </source>
</evidence>
<protein>
    <recommendedName>
        <fullName evidence="2">mRNA (guanine-N(7))-methyltransferase</fullName>
        <ecNumber evidence="2">2.1.1.56</ecNumber>
    </recommendedName>
</protein>
<keyword evidence="3" id="KW-0489">Methyltransferase</keyword>
<dbReference type="InterPro" id="IPR039753">
    <property type="entry name" value="RG7MT1"/>
</dbReference>
<reference evidence="12" key="1">
    <citation type="submission" date="2021-01" db="EMBL/GenBank/DDBJ databases">
        <title>Adiantum capillus-veneris genome.</title>
        <authorList>
            <person name="Fang Y."/>
            <person name="Liao Q."/>
        </authorList>
    </citation>
    <scope>NUCLEOTIDE SEQUENCE</scope>
    <source>
        <strain evidence="12">H3</strain>
        <tissue evidence="12">Leaf</tissue>
    </source>
</reference>
<dbReference type="PANTHER" id="PTHR12189:SF2">
    <property type="entry name" value="MRNA CAP GUANINE-N7 METHYLTRANSFERASE"/>
    <property type="match status" value="1"/>
</dbReference>
<accession>A0A9D4VBG7</accession>
<dbReference type="InterPro" id="IPR004971">
    <property type="entry name" value="mRNA_G-N7_MeTrfase_dom"/>
</dbReference>
<evidence type="ECO:0000256" key="9">
    <source>
        <dbReference type="ARBA" id="ARBA00023242"/>
    </source>
</evidence>
<dbReference type="GO" id="GO:0004482">
    <property type="term" value="F:mRNA 5'-cap (guanine-N7-)-methyltransferase activity"/>
    <property type="evidence" value="ECO:0007669"/>
    <property type="project" value="UniProtKB-EC"/>
</dbReference>
<evidence type="ECO:0000256" key="6">
    <source>
        <dbReference type="ARBA" id="ARBA00022691"/>
    </source>
</evidence>
<dbReference type="InterPro" id="IPR016899">
    <property type="entry name" value="mRNA_G-N7_MeTrfase_euk"/>
</dbReference>
<comment type="catalytic activity">
    <reaction evidence="10">
        <text>a 5'-end (5'-triphosphoguanosine)-ribonucleoside in mRNA + S-adenosyl-L-methionine = a 5'-end (N(7)-methyl 5'-triphosphoguanosine)-ribonucleoside in mRNA + S-adenosyl-L-homocysteine</text>
        <dbReference type="Rhea" id="RHEA:67008"/>
        <dbReference type="Rhea" id="RHEA-COMP:17166"/>
        <dbReference type="Rhea" id="RHEA-COMP:17167"/>
        <dbReference type="ChEBI" id="CHEBI:57856"/>
        <dbReference type="ChEBI" id="CHEBI:59789"/>
        <dbReference type="ChEBI" id="CHEBI:156461"/>
        <dbReference type="ChEBI" id="CHEBI:167617"/>
        <dbReference type="EC" id="2.1.1.56"/>
    </reaction>
</comment>
<evidence type="ECO:0000259" key="11">
    <source>
        <dbReference type="PROSITE" id="PS51562"/>
    </source>
</evidence>
<dbReference type="EMBL" id="JABFUD020000002">
    <property type="protein sequence ID" value="KAI5083430.1"/>
    <property type="molecule type" value="Genomic_DNA"/>
</dbReference>
<organism evidence="12 13">
    <name type="scientific">Adiantum capillus-veneris</name>
    <name type="common">Maidenhair fern</name>
    <dbReference type="NCBI Taxonomy" id="13818"/>
    <lineage>
        <taxon>Eukaryota</taxon>
        <taxon>Viridiplantae</taxon>
        <taxon>Streptophyta</taxon>
        <taxon>Embryophyta</taxon>
        <taxon>Tracheophyta</taxon>
        <taxon>Polypodiopsida</taxon>
        <taxon>Polypodiidae</taxon>
        <taxon>Polypodiales</taxon>
        <taxon>Pteridineae</taxon>
        <taxon>Pteridaceae</taxon>
        <taxon>Vittarioideae</taxon>
        <taxon>Adiantum</taxon>
    </lineage>
</organism>
<feature type="domain" description="MRNA cap 0 methyltransferase" evidence="11">
    <location>
        <begin position="56"/>
        <end position="279"/>
    </location>
</feature>
<evidence type="ECO:0000256" key="5">
    <source>
        <dbReference type="ARBA" id="ARBA00022679"/>
    </source>
</evidence>
<dbReference type="PANTHER" id="PTHR12189">
    <property type="entry name" value="MRNA GUANINE-7- METHYLTRANSFERASE"/>
    <property type="match status" value="1"/>
</dbReference>
<proteinExistence type="predicted"/>
<dbReference type="SUPFAM" id="SSF53335">
    <property type="entry name" value="S-adenosyl-L-methionine-dependent methyltransferases"/>
    <property type="match status" value="1"/>
</dbReference>
<evidence type="ECO:0000256" key="3">
    <source>
        <dbReference type="ARBA" id="ARBA00022603"/>
    </source>
</evidence>
<gene>
    <name evidence="12" type="ORF">GOP47_0003173</name>
</gene>
<dbReference type="InterPro" id="IPR029063">
    <property type="entry name" value="SAM-dependent_MTases_sf"/>
</dbReference>
<keyword evidence="4" id="KW-0507">mRNA processing</keyword>
<keyword evidence="8" id="KW-0506">mRNA capping</keyword>
<keyword evidence="7" id="KW-0694">RNA-binding</keyword>
<dbReference type="Pfam" id="PF03291">
    <property type="entry name" value="mRNA_G-N7_MeTrfase"/>
    <property type="match status" value="2"/>
</dbReference>
<evidence type="ECO:0000256" key="8">
    <source>
        <dbReference type="ARBA" id="ARBA00023042"/>
    </source>
</evidence>
<dbReference type="PROSITE" id="PS51562">
    <property type="entry name" value="RNA_CAP0_MT"/>
    <property type="match status" value="1"/>
</dbReference>
<dbReference type="Proteomes" id="UP000886520">
    <property type="component" value="Chromosome 3"/>
</dbReference>
<keyword evidence="9" id="KW-0539">Nucleus</keyword>
<dbReference type="AlphaFoldDB" id="A0A9D4VBG7"/>
<dbReference type="PIRSF" id="PIRSF028762">
    <property type="entry name" value="ABD1"/>
    <property type="match status" value="1"/>
</dbReference>
<evidence type="ECO:0000256" key="1">
    <source>
        <dbReference type="ARBA" id="ARBA00004123"/>
    </source>
</evidence>
<evidence type="ECO:0000313" key="12">
    <source>
        <dbReference type="EMBL" id="KAI5083430.1"/>
    </source>
</evidence>
<evidence type="ECO:0000256" key="7">
    <source>
        <dbReference type="ARBA" id="ARBA00022884"/>
    </source>
</evidence>
<sequence length="281" mass="32892">MNRSYTITRYATRPSLISSAHVANASSQGDIECYQHVIAQHYRQRCNRTLEEREASPIIHLKKLHNWIKEVLIRMYAQKGNVVLDMACGKGGDLAKWYKAEVRLYVGVDIVESSLQQARKRYQELTIKATNNHTTRHTYVVNLHYTIHGHPWGELEQHLQISSGGEFGNRLYKVKFERQQHAKALRYGEDPYGLQYEFHLEDAVNHCPEWLVPFDELKNLAQQYGLELSLKKNFHEFVKEHMQVPNLVELMHKLDAQGTISSEEWECVSIYLVFVFRKRSH</sequence>
<keyword evidence="13" id="KW-1185">Reference proteome</keyword>
<evidence type="ECO:0000256" key="2">
    <source>
        <dbReference type="ARBA" id="ARBA00011926"/>
    </source>
</evidence>
<dbReference type="EC" id="2.1.1.56" evidence="2"/>
<evidence type="ECO:0000256" key="10">
    <source>
        <dbReference type="ARBA" id="ARBA00044712"/>
    </source>
</evidence>
<name>A0A9D4VBG7_ADICA</name>